<sequence>MSDLTAAQAAEQLGISPEARDAFVLLVARMQTPAAHEAELHQCRAELDAVNQALREVGIGYPLGARGVQDLASQYRGALAARDESAG</sequence>
<keyword evidence="2" id="KW-1185">Reference proteome</keyword>
<name>A0A8J3XVG0_9ACTN</name>
<proteinExistence type="predicted"/>
<protein>
    <submittedName>
        <fullName evidence="1">Uncharacterized protein</fullName>
    </submittedName>
</protein>
<evidence type="ECO:0000313" key="1">
    <source>
        <dbReference type="EMBL" id="GII56512.1"/>
    </source>
</evidence>
<reference evidence="1" key="1">
    <citation type="submission" date="2021-01" db="EMBL/GenBank/DDBJ databases">
        <title>Whole genome shotgun sequence of Planotetraspora thailandica NBRC 104271.</title>
        <authorList>
            <person name="Komaki H."/>
            <person name="Tamura T."/>
        </authorList>
    </citation>
    <scope>NUCLEOTIDE SEQUENCE</scope>
    <source>
        <strain evidence="1">NBRC 104271</strain>
    </source>
</reference>
<dbReference type="Proteomes" id="UP000605992">
    <property type="component" value="Unassembled WGS sequence"/>
</dbReference>
<dbReference type="AlphaFoldDB" id="A0A8J3XVG0"/>
<dbReference type="EMBL" id="BOOR01000037">
    <property type="protein sequence ID" value="GII56512.1"/>
    <property type="molecule type" value="Genomic_DNA"/>
</dbReference>
<dbReference type="RefSeq" id="WP_203946663.1">
    <property type="nucleotide sequence ID" value="NZ_BOOR01000037.1"/>
</dbReference>
<evidence type="ECO:0000313" key="2">
    <source>
        <dbReference type="Proteomes" id="UP000605992"/>
    </source>
</evidence>
<organism evidence="1 2">
    <name type="scientific">Planotetraspora thailandica</name>
    <dbReference type="NCBI Taxonomy" id="487172"/>
    <lineage>
        <taxon>Bacteria</taxon>
        <taxon>Bacillati</taxon>
        <taxon>Actinomycetota</taxon>
        <taxon>Actinomycetes</taxon>
        <taxon>Streptosporangiales</taxon>
        <taxon>Streptosporangiaceae</taxon>
        <taxon>Planotetraspora</taxon>
    </lineage>
</organism>
<accession>A0A8J3XVG0</accession>
<comment type="caution">
    <text evidence="1">The sequence shown here is derived from an EMBL/GenBank/DDBJ whole genome shotgun (WGS) entry which is preliminary data.</text>
</comment>
<gene>
    <name evidence="1" type="ORF">Pth03_49010</name>
</gene>